<dbReference type="GO" id="GO:0005737">
    <property type="term" value="C:cytoplasm"/>
    <property type="evidence" value="ECO:0007669"/>
    <property type="project" value="UniProtKB-SubCell"/>
</dbReference>
<evidence type="ECO:0000313" key="8">
    <source>
        <dbReference type="Proteomes" id="UP000179245"/>
    </source>
</evidence>
<comment type="similarity">
    <text evidence="1 6">Belongs to the methyltransferase superfamily. RsmH family.</text>
</comment>
<comment type="subcellular location">
    <subcellularLocation>
        <location evidence="6">Cytoplasm</location>
    </subcellularLocation>
</comment>
<evidence type="ECO:0000256" key="1">
    <source>
        <dbReference type="ARBA" id="ARBA00010396"/>
    </source>
</evidence>
<dbReference type="InterPro" id="IPR023397">
    <property type="entry name" value="SAM-dep_MeTrfase_MraW_recog"/>
</dbReference>
<dbReference type="HAMAP" id="MF_01007">
    <property type="entry name" value="16SrRNA_methyltr_H"/>
    <property type="match status" value="1"/>
</dbReference>
<accession>A0A1G2QPN2</accession>
<dbReference type="PANTHER" id="PTHR11265:SF0">
    <property type="entry name" value="12S RRNA N4-METHYLCYTIDINE METHYLTRANSFERASE"/>
    <property type="match status" value="1"/>
</dbReference>
<evidence type="ECO:0000256" key="3">
    <source>
        <dbReference type="ARBA" id="ARBA00022603"/>
    </source>
</evidence>
<evidence type="ECO:0000256" key="2">
    <source>
        <dbReference type="ARBA" id="ARBA00022552"/>
    </source>
</evidence>
<comment type="catalytic activity">
    <reaction evidence="6">
        <text>cytidine(1402) in 16S rRNA + S-adenosyl-L-methionine = N(4)-methylcytidine(1402) in 16S rRNA + S-adenosyl-L-homocysteine + H(+)</text>
        <dbReference type="Rhea" id="RHEA:42928"/>
        <dbReference type="Rhea" id="RHEA-COMP:10286"/>
        <dbReference type="Rhea" id="RHEA-COMP:10287"/>
        <dbReference type="ChEBI" id="CHEBI:15378"/>
        <dbReference type="ChEBI" id="CHEBI:57856"/>
        <dbReference type="ChEBI" id="CHEBI:59789"/>
        <dbReference type="ChEBI" id="CHEBI:74506"/>
        <dbReference type="ChEBI" id="CHEBI:82748"/>
        <dbReference type="EC" id="2.1.1.199"/>
    </reaction>
</comment>
<evidence type="ECO:0000256" key="6">
    <source>
        <dbReference type="HAMAP-Rule" id="MF_01007"/>
    </source>
</evidence>
<feature type="binding site" evidence="6">
    <location>
        <position position="119"/>
    </location>
    <ligand>
        <name>S-adenosyl-L-methionine</name>
        <dbReference type="ChEBI" id="CHEBI:59789"/>
    </ligand>
</feature>
<keyword evidence="4 6" id="KW-0808">Transferase</keyword>
<name>A0A1G2QPN2_9BACT</name>
<dbReference type="InterPro" id="IPR029063">
    <property type="entry name" value="SAM-dependent_MTases_sf"/>
</dbReference>
<feature type="binding site" evidence="6">
    <location>
        <position position="50"/>
    </location>
    <ligand>
        <name>S-adenosyl-L-methionine</name>
        <dbReference type="ChEBI" id="CHEBI:59789"/>
    </ligand>
</feature>
<organism evidence="7 8">
    <name type="scientific">Candidatus Wildermuthbacteria bacterium GWA2_46_15</name>
    <dbReference type="NCBI Taxonomy" id="1802443"/>
    <lineage>
        <taxon>Bacteria</taxon>
        <taxon>Candidatus Wildermuthiibacteriota</taxon>
    </lineage>
</organism>
<feature type="binding site" evidence="6">
    <location>
        <position position="91"/>
    </location>
    <ligand>
        <name>S-adenosyl-L-methionine</name>
        <dbReference type="ChEBI" id="CHEBI:59789"/>
    </ligand>
</feature>
<comment type="function">
    <text evidence="6">Specifically methylates the N4 position of cytidine in position 1402 (C1402) of 16S rRNA.</text>
</comment>
<proteinExistence type="inferred from homology"/>
<dbReference type="PIRSF" id="PIRSF004486">
    <property type="entry name" value="MraW"/>
    <property type="match status" value="1"/>
</dbReference>
<dbReference type="InterPro" id="IPR002903">
    <property type="entry name" value="RsmH"/>
</dbReference>
<dbReference type="Pfam" id="PF01795">
    <property type="entry name" value="Methyltransf_5"/>
    <property type="match status" value="1"/>
</dbReference>
<sequence>MHVPVLLKEVISYLDPQPNENFVDGAFGEGGHSLAILENTSPAGKILGIETDKEMCARWLARKFQIPKSPSTPSSGPRGKFQRVILVNDNFVNLKKVVKEKKFGPISGVLLDLGISSWHLEESQKGFSFLRNEFLMMRLDGDKSKLTAASIINHWPAAELERIFREYGEERFASKMAAAICSLRNRKPIETTWQLAEIIKRILPPAYEGGRIHPATRVFLALRIAVNRELENLERTLPQILEVLNKGGKICVITFNSLEDRIVKNFFKEQAREGRSKILTPKPVTPGLVEIKNNPRSRSAKLRAAAKV</sequence>
<evidence type="ECO:0000313" key="7">
    <source>
        <dbReference type="EMBL" id="OHA61881.1"/>
    </source>
</evidence>
<dbReference type="PANTHER" id="PTHR11265">
    <property type="entry name" value="S-ADENOSYL-METHYLTRANSFERASE MRAW"/>
    <property type="match status" value="1"/>
</dbReference>
<keyword evidence="3 6" id="KW-0489">Methyltransferase</keyword>
<keyword evidence="6" id="KW-0963">Cytoplasm</keyword>
<reference evidence="7 8" key="1">
    <citation type="journal article" date="2016" name="Nat. Commun.">
        <title>Thousands of microbial genomes shed light on interconnected biogeochemical processes in an aquifer system.</title>
        <authorList>
            <person name="Anantharaman K."/>
            <person name="Brown C.T."/>
            <person name="Hug L.A."/>
            <person name="Sharon I."/>
            <person name="Castelle C.J."/>
            <person name="Probst A.J."/>
            <person name="Thomas B.C."/>
            <person name="Singh A."/>
            <person name="Wilkins M.J."/>
            <person name="Karaoz U."/>
            <person name="Brodie E.L."/>
            <person name="Williams K.H."/>
            <person name="Hubbard S.S."/>
            <person name="Banfield J.F."/>
        </authorList>
    </citation>
    <scope>NUCLEOTIDE SEQUENCE [LARGE SCALE GENOMIC DNA]</scope>
</reference>
<dbReference type="Gene3D" id="1.10.150.170">
    <property type="entry name" value="Putative methyltransferase TM0872, insert domain"/>
    <property type="match status" value="1"/>
</dbReference>
<dbReference type="EC" id="2.1.1.199" evidence="6"/>
<keyword evidence="5 6" id="KW-0949">S-adenosyl-L-methionine</keyword>
<dbReference type="AlphaFoldDB" id="A0A1G2QPN2"/>
<keyword evidence="2 6" id="KW-0698">rRNA processing</keyword>
<protein>
    <recommendedName>
        <fullName evidence="6">Ribosomal RNA small subunit methyltransferase H</fullName>
        <ecNumber evidence="6">2.1.1.199</ecNumber>
    </recommendedName>
    <alternativeName>
        <fullName evidence="6">16S rRNA m(4)C1402 methyltransferase</fullName>
    </alternativeName>
    <alternativeName>
        <fullName evidence="6">rRNA (cytosine-N(4)-)-methyltransferase RsmH</fullName>
    </alternativeName>
</protein>
<gene>
    <name evidence="6" type="primary">rsmH</name>
    <name evidence="7" type="ORF">A2117_01815</name>
</gene>
<feature type="binding site" evidence="6">
    <location>
        <begin position="30"/>
        <end position="32"/>
    </location>
    <ligand>
        <name>S-adenosyl-L-methionine</name>
        <dbReference type="ChEBI" id="CHEBI:59789"/>
    </ligand>
</feature>
<feature type="binding site" evidence="6">
    <location>
        <position position="112"/>
    </location>
    <ligand>
        <name>S-adenosyl-L-methionine</name>
        <dbReference type="ChEBI" id="CHEBI:59789"/>
    </ligand>
</feature>
<dbReference type="GO" id="GO:0071424">
    <property type="term" value="F:rRNA (cytosine-N4-)-methyltransferase activity"/>
    <property type="evidence" value="ECO:0007669"/>
    <property type="project" value="UniProtKB-UniRule"/>
</dbReference>
<comment type="caution">
    <text evidence="7">The sequence shown here is derived from an EMBL/GenBank/DDBJ whole genome shotgun (WGS) entry which is preliminary data.</text>
</comment>
<evidence type="ECO:0000256" key="5">
    <source>
        <dbReference type="ARBA" id="ARBA00022691"/>
    </source>
</evidence>
<dbReference type="SUPFAM" id="SSF53335">
    <property type="entry name" value="S-adenosyl-L-methionine-dependent methyltransferases"/>
    <property type="match status" value="1"/>
</dbReference>
<dbReference type="Gene3D" id="3.40.50.150">
    <property type="entry name" value="Vaccinia Virus protein VP39"/>
    <property type="match status" value="1"/>
</dbReference>
<dbReference type="STRING" id="1802443.A2117_01815"/>
<dbReference type="NCBIfam" id="TIGR00006">
    <property type="entry name" value="16S rRNA (cytosine(1402)-N(4))-methyltransferase RsmH"/>
    <property type="match status" value="1"/>
</dbReference>
<dbReference type="EMBL" id="MHTO01000027">
    <property type="protein sequence ID" value="OHA61881.1"/>
    <property type="molecule type" value="Genomic_DNA"/>
</dbReference>
<evidence type="ECO:0000256" key="4">
    <source>
        <dbReference type="ARBA" id="ARBA00022679"/>
    </source>
</evidence>
<dbReference type="GO" id="GO:0070475">
    <property type="term" value="P:rRNA base methylation"/>
    <property type="evidence" value="ECO:0007669"/>
    <property type="project" value="UniProtKB-UniRule"/>
</dbReference>
<dbReference type="Proteomes" id="UP000179245">
    <property type="component" value="Unassembled WGS sequence"/>
</dbReference>
<dbReference type="SUPFAM" id="SSF81799">
    <property type="entry name" value="Putative methyltransferase TM0872, insert domain"/>
    <property type="match status" value="1"/>
</dbReference>